<dbReference type="PANTHER" id="PTHR10151">
    <property type="entry name" value="ECTONUCLEOTIDE PYROPHOSPHATASE/PHOSPHODIESTERASE"/>
    <property type="match status" value="1"/>
</dbReference>
<dbReference type="EMBL" id="JAHKRT010000007">
    <property type="protein sequence ID" value="MBU3078981.1"/>
    <property type="molecule type" value="Genomic_DNA"/>
</dbReference>
<dbReference type="RefSeq" id="WP_216326209.1">
    <property type="nucleotide sequence ID" value="NZ_JAHKRT010000007.1"/>
</dbReference>
<name>A0ABS6BNL5_9SPHN</name>
<evidence type="ECO:0000313" key="2">
    <source>
        <dbReference type="Proteomes" id="UP000776276"/>
    </source>
</evidence>
<dbReference type="PANTHER" id="PTHR10151:SF120">
    <property type="entry name" value="BIS(5'-ADENOSYL)-TRIPHOSPHATASE"/>
    <property type="match status" value="1"/>
</dbReference>
<evidence type="ECO:0000313" key="1">
    <source>
        <dbReference type="EMBL" id="MBU3078981.1"/>
    </source>
</evidence>
<protein>
    <submittedName>
        <fullName evidence="1">Alkaline phosphatase family protein</fullName>
    </submittedName>
</protein>
<accession>A0ABS6BNL5</accession>
<keyword evidence="2" id="KW-1185">Reference proteome</keyword>
<organism evidence="1 2">
    <name type="scientific">Sphingomonas quercus</name>
    <dbReference type="NCBI Taxonomy" id="2842451"/>
    <lineage>
        <taxon>Bacteria</taxon>
        <taxon>Pseudomonadati</taxon>
        <taxon>Pseudomonadota</taxon>
        <taxon>Alphaproteobacteria</taxon>
        <taxon>Sphingomonadales</taxon>
        <taxon>Sphingomonadaceae</taxon>
        <taxon>Sphingomonas</taxon>
    </lineage>
</organism>
<dbReference type="Pfam" id="PF01663">
    <property type="entry name" value="Phosphodiest"/>
    <property type="match status" value="1"/>
</dbReference>
<dbReference type="CDD" id="cd16018">
    <property type="entry name" value="Enpp"/>
    <property type="match status" value="1"/>
</dbReference>
<dbReference type="Proteomes" id="UP000776276">
    <property type="component" value="Unassembled WGS sequence"/>
</dbReference>
<gene>
    <name evidence="1" type="ORF">KOF26_14055</name>
</gene>
<proteinExistence type="predicted"/>
<sequence length="460" mass="50263">MRRTIVINVVGLSPRMLGPETPNLSKLAAEGAHRPLTSIMPAVTCSAQATFLTGALPTEHGIVGNGWYFRDLSEIWFWRQSAALVGGDKLWDVARARDPGFTCANMFWWYNMYSGADIGVTPRPIYLADGRKLPDCYSAPAELRDELTGRLGTFPLFSFWGPATTIASSEWIARASIHVRQTRDPTLTLIYLPHLDYGLQRVGPHHPSIADDLRQVDAVCGEIIADAARDGAQVVVLSEYGITPVNRPVHINRALRRAGLLAVRDELGHEQLDAGASHAFAVSDHQVAHVYVRDPARVGEVKALLAALPGVERVLDADGKGDFGLDHPRSGELVAIAAADSWFTYYHWLDDARAPDFARTVEIHRKPGYDPVELFFDPKLGNPKLAAGWRLAKRKLGFRALMDVIPLTAELVKGSHGRMVDDAADGPIFISSNPDLVPDGQVAATQVRDLILAHVFDGAA</sequence>
<reference evidence="1 2" key="1">
    <citation type="submission" date="2021-06" db="EMBL/GenBank/DDBJ databases">
        <title>Sphingomonas sp. XMGL2, whole genome shotgun sequencing project.</title>
        <authorList>
            <person name="Zhao G."/>
            <person name="Shen L."/>
        </authorList>
    </citation>
    <scope>NUCLEOTIDE SEQUENCE [LARGE SCALE GENOMIC DNA]</scope>
    <source>
        <strain evidence="1 2">XMGL2</strain>
    </source>
</reference>
<dbReference type="InterPro" id="IPR002591">
    <property type="entry name" value="Phosphodiest/P_Trfase"/>
</dbReference>
<comment type="caution">
    <text evidence="1">The sequence shown here is derived from an EMBL/GenBank/DDBJ whole genome shotgun (WGS) entry which is preliminary data.</text>
</comment>